<dbReference type="Proteomes" id="UP000593578">
    <property type="component" value="Unassembled WGS sequence"/>
</dbReference>
<protein>
    <submittedName>
        <fullName evidence="2">Uncharacterized protein</fullName>
    </submittedName>
</protein>
<proteinExistence type="predicted"/>
<dbReference type="AlphaFoldDB" id="A0A7J8Q543"/>
<dbReference type="EMBL" id="JABEZZ010000009">
    <property type="protein sequence ID" value="MBA0596272.1"/>
    <property type="molecule type" value="Genomic_DNA"/>
</dbReference>
<evidence type="ECO:0000313" key="2">
    <source>
        <dbReference type="EMBL" id="MBA0596272.1"/>
    </source>
</evidence>
<evidence type="ECO:0000256" key="1">
    <source>
        <dbReference type="SAM" id="MobiDB-lite"/>
    </source>
</evidence>
<evidence type="ECO:0000313" key="3">
    <source>
        <dbReference type="Proteomes" id="UP000593578"/>
    </source>
</evidence>
<reference evidence="2 3" key="1">
    <citation type="journal article" date="2019" name="Genome Biol. Evol.">
        <title>Insights into the evolution of the New World diploid cottons (Gossypium, subgenus Houzingenia) based on genome sequencing.</title>
        <authorList>
            <person name="Grover C.E."/>
            <person name="Arick M.A. 2nd"/>
            <person name="Thrash A."/>
            <person name="Conover J.L."/>
            <person name="Sanders W.S."/>
            <person name="Peterson D.G."/>
            <person name="Frelichowski J.E."/>
            <person name="Scheffler J.A."/>
            <person name="Scheffler B.E."/>
            <person name="Wendel J.F."/>
        </authorList>
    </citation>
    <scope>NUCLEOTIDE SEQUENCE [LARGE SCALE GENOMIC DNA]</scope>
    <source>
        <strain evidence="2">8</strain>
        <tissue evidence="2">Leaf</tissue>
    </source>
</reference>
<gene>
    <name evidence="2" type="ORF">Gorai_013099</name>
</gene>
<sequence length="169" mass="18706">MENGITTHISQDLLNTLANFLNFDPSLSSPVSEKFDARSKVSRSPGILENNKVCLNPVFEGPERVEVQMTDGILDPRKHFTVTFEDNLHSNQKVMGVGVGTSSSKDKKKIRGRESSGCGGWKPSIALRGHENRFKSSGNTRVRLTESMKAMVELLSAKVSNEAAWMLRK</sequence>
<name>A0A7J8Q543_GOSRA</name>
<accession>A0A7J8Q543</accession>
<comment type="caution">
    <text evidence="2">The sequence shown here is derived from an EMBL/GenBank/DDBJ whole genome shotgun (WGS) entry which is preliminary data.</text>
</comment>
<organism evidence="2 3">
    <name type="scientific">Gossypium raimondii</name>
    <name type="common">Peruvian cotton</name>
    <name type="synonym">Gossypium klotzschianum subsp. raimondii</name>
    <dbReference type="NCBI Taxonomy" id="29730"/>
    <lineage>
        <taxon>Eukaryota</taxon>
        <taxon>Viridiplantae</taxon>
        <taxon>Streptophyta</taxon>
        <taxon>Embryophyta</taxon>
        <taxon>Tracheophyta</taxon>
        <taxon>Spermatophyta</taxon>
        <taxon>Magnoliopsida</taxon>
        <taxon>eudicotyledons</taxon>
        <taxon>Gunneridae</taxon>
        <taxon>Pentapetalae</taxon>
        <taxon>rosids</taxon>
        <taxon>malvids</taxon>
        <taxon>Malvales</taxon>
        <taxon>Malvaceae</taxon>
        <taxon>Malvoideae</taxon>
        <taxon>Gossypium</taxon>
    </lineage>
</organism>
<feature type="region of interest" description="Disordered" evidence="1">
    <location>
        <begin position="95"/>
        <end position="122"/>
    </location>
</feature>